<evidence type="ECO:0000313" key="2">
    <source>
        <dbReference type="EMBL" id="MBM9617582.1"/>
    </source>
</evidence>
<name>A0ABS2UJ55_9ACTN</name>
<gene>
    <name evidence="2" type="ORF">JE024_02295</name>
</gene>
<sequence length="62" mass="6606">MTDGDSDAEDRGDDRPRGPGASGFADHFWLWMLALIVVVLFLVGLLGADSGQGSPDGYTGWH</sequence>
<keyword evidence="3" id="KW-1185">Reference proteome</keyword>
<organism evidence="2 3">
    <name type="scientific">Streptomyces zhihengii</name>
    <dbReference type="NCBI Taxonomy" id="1818004"/>
    <lineage>
        <taxon>Bacteria</taxon>
        <taxon>Bacillati</taxon>
        <taxon>Actinomycetota</taxon>
        <taxon>Actinomycetes</taxon>
        <taxon>Kitasatosporales</taxon>
        <taxon>Streptomycetaceae</taxon>
        <taxon>Streptomyces</taxon>
    </lineage>
</organism>
<dbReference type="EMBL" id="JAFEJA010000001">
    <property type="protein sequence ID" value="MBM9617582.1"/>
    <property type="molecule type" value="Genomic_DNA"/>
</dbReference>
<evidence type="ECO:0000256" key="1">
    <source>
        <dbReference type="SAM" id="Phobius"/>
    </source>
</evidence>
<keyword evidence="1" id="KW-0472">Membrane</keyword>
<dbReference type="RefSeq" id="WP_205371941.1">
    <property type="nucleotide sequence ID" value="NZ_JAFEJA010000001.1"/>
</dbReference>
<comment type="caution">
    <text evidence="2">The sequence shown here is derived from an EMBL/GenBank/DDBJ whole genome shotgun (WGS) entry which is preliminary data.</text>
</comment>
<keyword evidence="1" id="KW-0812">Transmembrane</keyword>
<feature type="transmembrane region" description="Helical" evidence="1">
    <location>
        <begin position="28"/>
        <end position="48"/>
    </location>
</feature>
<evidence type="ECO:0000313" key="3">
    <source>
        <dbReference type="Proteomes" id="UP000664109"/>
    </source>
</evidence>
<reference evidence="2 3" key="1">
    <citation type="journal article" date="2016" name="Arch. Microbiol.">
        <title>Streptomyces zhihengii sp. nov., isolated from rhizospheric soil of Psammosilene tunicoides.</title>
        <authorList>
            <person name="Huang M.J."/>
            <person name="Fei J.J."/>
            <person name="Salam N."/>
            <person name="Kim C.J."/>
            <person name="Hozzein W.N."/>
            <person name="Xiao M."/>
            <person name="Huang H.Q."/>
            <person name="Li W.J."/>
        </authorList>
    </citation>
    <scope>NUCLEOTIDE SEQUENCE [LARGE SCALE GENOMIC DNA]</scope>
    <source>
        <strain evidence="2 3">YIM T102</strain>
    </source>
</reference>
<accession>A0ABS2UJ55</accession>
<proteinExistence type="predicted"/>
<protein>
    <submittedName>
        <fullName evidence="2">Uncharacterized protein</fullName>
    </submittedName>
</protein>
<keyword evidence="1" id="KW-1133">Transmembrane helix</keyword>
<dbReference type="Proteomes" id="UP000664109">
    <property type="component" value="Unassembled WGS sequence"/>
</dbReference>